<proteinExistence type="predicted"/>
<organism evidence="2 3">
    <name type="scientific">Riccia sorocarpa</name>
    <dbReference type="NCBI Taxonomy" id="122646"/>
    <lineage>
        <taxon>Eukaryota</taxon>
        <taxon>Viridiplantae</taxon>
        <taxon>Streptophyta</taxon>
        <taxon>Embryophyta</taxon>
        <taxon>Marchantiophyta</taxon>
        <taxon>Marchantiopsida</taxon>
        <taxon>Marchantiidae</taxon>
        <taxon>Marchantiales</taxon>
        <taxon>Ricciaceae</taxon>
        <taxon>Riccia</taxon>
    </lineage>
</organism>
<gene>
    <name evidence="2" type="ORF">R1sor_014371</name>
</gene>
<evidence type="ECO:0000313" key="3">
    <source>
        <dbReference type="Proteomes" id="UP001633002"/>
    </source>
</evidence>
<accession>A0ABD3HC80</accession>
<dbReference type="EMBL" id="JBJQOH010000004">
    <property type="protein sequence ID" value="KAL3688062.1"/>
    <property type="molecule type" value="Genomic_DNA"/>
</dbReference>
<feature type="region of interest" description="Disordered" evidence="1">
    <location>
        <begin position="1"/>
        <end position="32"/>
    </location>
</feature>
<evidence type="ECO:0000313" key="2">
    <source>
        <dbReference type="EMBL" id="KAL3688062.1"/>
    </source>
</evidence>
<name>A0ABD3HC80_9MARC</name>
<keyword evidence="3" id="KW-1185">Reference proteome</keyword>
<reference evidence="2 3" key="1">
    <citation type="submission" date="2024-09" db="EMBL/GenBank/DDBJ databases">
        <title>Chromosome-scale assembly of Riccia sorocarpa.</title>
        <authorList>
            <person name="Paukszto L."/>
        </authorList>
    </citation>
    <scope>NUCLEOTIDE SEQUENCE [LARGE SCALE GENOMIC DNA]</scope>
    <source>
        <strain evidence="2">LP-2024</strain>
        <tissue evidence="2">Aerial parts of the thallus</tissue>
    </source>
</reference>
<sequence>MSESNPVMKSPSYKTRTPPIEDENPVTERASGGLPIEILEATSRVYGCRLTSETRQDRYIKWLRKQLCYLTQERMAFSRARATEIKESTEKAQELDLASLLDATNSMVKSFEMLKLKISNMAEGISG</sequence>
<comment type="caution">
    <text evidence="2">The sequence shown here is derived from an EMBL/GenBank/DDBJ whole genome shotgun (WGS) entry which is preliminary data.</text>
</comment>
<dbReference type="Proteomes" id="UP001633002">
    <property type="component" value="Unassembled WGS sequence"/>
</dbReference>
<evidence type="ECO:0000256" key="1">
    <source>
        <dbReference type="SAM" id="MobiDB-lite"/>
    </source>
</evidence>
<protein>
    <recommendedName>
        <fullName evidence="4">Biogenesis of lysosome-related organelles complex 1 subunit 3</fullName>
    </recommendedName>
</protein>
<dbReference type="AlphaFoldDB" id="A0ABD3HC80"/>
<evidence type="ECO:0008006" key="4">
    <source>
        <dbReference type="Google" id="ProtNLM"/>
    </source>
</evidence>
<feature type="compositionally biased region" description="Polar residues" evidence="1">
    <location>
        <begin position="1"/>
        <end position="15"/>
    </location>
</feature>